<reference evidence="1" key="1">
    <citation type="submission" date="2013-02" db="EMBL/GenBank/DDBJ databases">
        <title>Comparative genomics of Borrelia species.</title>
        <authorList>
            <person name="Schwan T.G."/>
            <person name="Raffel S.J."/>
            <person name="Porcella S.F."/>
        </authorList>
    </citation>
    <scope>NUCLEOTIDE SEQUENCE</scope>
    <source>
        <strain evidence="1">YOR</strain>
        <plasmid evidence="1">unnamed</plasmid>
    </source>
</reference>
<dbReference type="HOGENOM" id="CLU_3388357_0_0_12"/>
<keyword evidence="1" id="KW-0614">Plasmid</keyword>
<organism evidence="1">
    <name type="scientific">Borrelia nietonii YOR</name>
    <dbReference type="NCBI Taxonomy" id="1293576"/>
    <lineage>
        <taxon>Bacteria</taxon>
        <taxon>Pseudomonadati</taxon>
        <taxon>Spirochaetota</taxon>
        <taxon>Spirochaetia</taxon>
        <taxon>Spirochaetales</taxon>
        <taxon>Borreliaceae</taxon>
        <taxon>Borrelia</taxon>
        <taxon>Borrelia nietonii</taxon>
    </lineage>
</organism>
<dbReference type="GO" id="GO:0050797">
    <property type="term" value="F:thymidylate synthase (FAD) activity"/>
    <property type="evidence" value="ECO:0007669"/>
    <property type="project" value="UniProtKB-EC"/>
</dbReference>
<proteinExistence type="predicted"/>
<dbReference type="GO" id="GO:0032259">
    <property type="term" value="P:methylation"/>
    <property type="evidence" value="ECO:0007669"/>
    <property type="project" value="UniProtKB-KW"/>
</dbReference>
<keyword evidence="1" id="KW-0489">Methyltransferase</keyword>
<geneLocation type="plasmid" evidence="1">
    <name>unnamed</name>
</geneLocation>
<dbReference type="AlphaFoldDB" id="W5SBL1"/>
<name>W5SBL1_9SPIR</name>
<gene>
    <name evidence="1" type="ORF">BHY_1529</name>
</gene>
<accession>W5SBL1</accession>
<protein>
    <submittedName>
        <fullName evidence="1">Thymidylate synthase thyX</fullName>
        <ecNumber evidence="1">2.1.1.148</ecNumber>
    </submittedName>
</protein>
<dbReference type="EMBL" id="CP004192">
    <property type="protein sequence ID" value="AHH04479.1"/>
    <property type="molecule type" value="Genomic_DNA"/>
</dbReference>
<keyword evidence="1" id="KW-0808">Transferase</keyword>
<dbReference type="EC" id="2.1.1.148" evidence="1"/>
<sequence>MLLNTDLEKDDLLNKEYKVLDKGFIKLVDYME</sequence>
<evidence type="ECO:0000313" key="1">
    <source>
        <dbReference type="EMBL" id="AHH04479.1"/>
    </source>
</evidence>